<gene>
    <name evidence="2" type="ORF">VFH_II276440</name>
</gene>
<keyword evidence="1" id="KW-1133">Transmembrane helix</keyword>
<evidence type="ECO:0008006" key="4">
    <source>
        <dbReference type="Google" id="ProtNLM"/>
    </source>
</evidence>
<evidence type="ECO:0000256" key="1">
    <source>
        <dbReference type="SAM" id="Phobius"/>
    </source>
</evidence>
<organism evidence="2 3">
    <name type="scientific">Vicia faba</name>
    <name type="common">Broad bean</name>
    <name type="synonym">Faba vulgaris</name>
    <dbReference type="NCBI Taxonomy" id="3906"/>
    <lineage>
        <taxon>Eukaryota</taxon>
        <taxon>Viridiplantae</taxon>
        <taxon>Streptophyta</taxon>
        <taxon>Embryophyta</taxon>
        <taxon>Tracheophyta</taxon>
        <taxon>Spermatophyta</taxon>
        <taxon>Magnoliopsida</taxon>
        <taxon>eudicotyledons</taxon>
        <taxon>Gunneridae</taxon>
        <taxon>Pentapetalae</taxon>
        <taxon>rosids</taxon>
        <taxon>fabids</taxon>
        <taxon>Fabales</taxon>
        <taxon>Fabaceae</taxon>
        <taxon>Papilionoideae</taxon>
        <taxon>50 kb inversion clade</taxon>
        <taxon>NPAAA clade</taxon>
        <taxon>Hologalegina</taxon>
        <taxon>IRL clade</taxon>
        <taxon>Fabeae</taxon>
        <taxon>Vicia</taxon>
    </lineage>
</organism>
<evidence type="ECO:0000313" key="3">
    <source>
        <dbReference type="Proteomes" id="UP001157006"/>
    </source>
</evidence>
<keyword evidence="1" id="KW-0472">Membrane</keyword>
<dbReference type="AlphaFoldDB" id="A0AAV0ZVH5"/>
<accession>A0AAV0ZVH5</accession>
<proteinExistence type="predicted"/>
<keyword evidence="3" id="KW-1185">Reference proteome</keyword>
<sequence length="143" mass="16481">MDKNRGASVVVVLVLLVLGFFTFYLANANTNRVSYDEEHESKKSSFWVWDTFRRAYSMYSSIFPTTTSVGQYWHVVKVILNNTYAYFFPPNIDFRKGGETQEVSEAFSKSIRTSKATLEEVAKSAAEKVKRSLSHDRKEKKEL</sequence>
<dbReference type="EMBL" id="OX451737">
    <property type="protein sequence ID" value="CAI8601523.1"/>
    <property type="molecule type" value="Genomic_DNA"/>
</dbReference>
<dbReference type="PANTHER" id="PTHR35463">
    <property type="entry name" value="TRANSMEMBRANE PROTEIN"/>
    <property type="match status" value="1"/>
</dbReference>
<keyword evidence="1" id="KW-0812">Transmembrane</keyword>
<name>A0AAV0ZVH5_VICFA</name>
<evidence type="ECO:0000313" key="2">
    <source>
        <dbReference type="EMBL" id="CAI8601523.1"/>
    </source>
</evidence>
<protein>
    <recommendedName>
        <fullName evidence="4">Transmembrane protein</fullName>
    </recommendedName>
</protein>
<dbReference type="PANTHER" id="PTHR35463:SF11">
    <property type="entry name" value="TRANSMEMBRANE PROTEIN"/>
    <property type="match status" value="1"/>
</dbReference>
<dbReference type="Proteomes" id="UP001157006">
    <property type="component" value="Chromosome 2"/>
</dbReference>
<feature type="transmembrane region" description="Helical" evidence="1">
    <location>
        <begin position="6"/>
        <end position="26"/>
    </location>
</feature>
<reference evidence="2 3" key="1">
    <citation type="submission" date="2023-01" db="EMBL/GenBank/DDBJ databases">
        <authorList>
            <person name="Kreplak J."/>
        </authorList>
    </citation>
    <scope>NUCLEOTIDE SEQUENCE [LARGE SCALE GENOMIC DNA]</scope>
</reference>